<dbReference type="Gene3D" id="3.30.2350.10">
    <property type="entry name" value="Pseudouridine synthase"/>
    <property type="match status" value="1"/>
</dbReference>
<dbReference type="Pfam" id="PF01479">
    <property type="entry name" value="S4"/>
    <property type="match status" value="1"/>
</dbReference>
<dbReference type="EMBL" id="VZDO01000014">
    <property type="protein sequence ID" value="KAB0678035.1"/>
    <property type="molecule type" value="Genomic_DNA"/>
</dbReference>
<dbReference type="InterPro" id="IPR006225">
    <property type="entry name" value="PsdUridine_synth_RluC/D"/>
</dbReference>
<reference evidence="9 10" key="1">
    <citation type="submission" date="2019-09" db="EMBL/GenBank/DDBJ databases">
        <title>YIM 132180 draft genome.</title>
        <authorList>
            <person name="Zhang K."/>
        </authorList>
    </citation>
    <scope>NUCLEOTIDE SEQUENCE [LARGE SCALE GENOMIC DNA]</scope>
    <source>
        <strain evidence="9 10">YIM 132180</strain>
    </source>
</reference>
<comment type="caution">
    <text evidence="9">The sequence shown here is derived from an EMBL/GenBank/DDBJ whole genome shotgun (WGS) entry which is preliminary data.</text>
</comment>
<dbReference type="SUPFAM" id="SSF55120">
    <property type="entry name" value="Pseudouridine synthase"/>
    <property type="match status" value="1"/>
</dbReference>
<evidence type="ECO:0000256" key="3">
    <source>
        <dbReference type="ARBA" id="ARBA00036882"/>
    </source>
</evidence>
<proteinExistence type="inferred from homology"/>
<dbReference type="InterPro" id="IPR006145">
    <property type="entry name" value="PsdUridine_synth_RsuA/RluA"/>
</dbReference>
<feature type="active site" evidence="4">
    <location>
        <position position="164"/>
    </location>
</feature>
<evidence type="ECO:0000256" key="2">
    <source>
        <dbReference type="ARBA" id="ARBA00023235"/>
    </source>
</evidence>
<keyword evidence="10" id="KW-1185">Reference proteome</keyword>
<dbReference type="Gene3D" id="3.10.290.10">
    <property type="entry name" value="RNA-binding S4 domain"/>
    <property type="match status" value="1"/>
</dbReference>
<gene>
    <name evidence="9" type="ORF">F6X38_16535</name>
</gene>
<dbReference type="SUPFAM" id="SSF55174">
    <property type="entry name" value="Alpha-L RNA-binding motif"/>
    <property type="match status" value="1"/>
</dbReference>
<keyword evidence="5" id="KW-0694">RNA-binding</keyword>
<feature type="domain" description="RNA-binding S4" evidence="8">
    <location>
        <begin position="38"/>
        <end position="102"/>
    </location>
</feature>
<name>A0A7V7PMA6_9HYPH</name>
<dbReference type="InterPro" id="IPR036986">
    <property type="entry name" value="S4_RNA-bd_sf"/>
</dbReference>
<dbReference type="Pfam" id="PF00849">
    <property type="entry name" value="PseudoU_synth_2"/>
    <property type="match status" value="1"/>
</dbReference>
<dbReference type="InterPro" id="IPR006224">
    <property type="entry name" value="PsdUridine_synth_RluA-like_CS"/>
</dbReference>
<feature type="compositionally biased region" description="Acidic residues" evidence="7">
    <location>
        <begin position="1"/>
        <end position="14"/>
    </location>
</feature>
<dbReference type="PROSITE" id="PS50889">
    <property type="entry name" value="S4"/>
    <property type="match status" value="1"/>
</dbReference>
<comment type="catalytic activity">
    <reaction evidence="6">
        <text>a uridine in RNA = a pseudouridine in RNA</text>
        <dbReference type="Rhea" id="RHEA:48348"/>
        <dbReference type="Rhea" id="RHEA-COMP:12068"/>
        <dbReference type="Rhea" id="RHEA-COMP:12069"/>
        <dbReference type="ChEBI" id="CHEBI:65314"/>
        <dbReference type="ChEBI" id="CHEBI:65315"/>
    </reaction>
</comment>
<evidence type="ECO:0000259" key="8">
    <source>
        <dbReference type="SMART" id="SM00363"/>
    </source>
</evidence>
<dbReference type="SMART" id="SM00363">
    <property type="entry name" value="S4"/>
    <property type="match status" value="1"/>
</dbReference>
<evidence type="ECO:0000256" key="1">
    <source>
        <dbReference type="ARBA" id="ARBA00010876"/>
    </source>
</evidence>
<evidence type="ECO:0000256" key="7">
    <source>
        <dbReference type="SAM" id="MobiDB-lite"/>
    </source>
</evidence>
<evidence type="ECO:0000313" key="9">
    <source>
        <dbReference type="EMBL" id="KAB0678035.1"/>
    </source>
</evidence>
<dbReference type="CDD" id="cd02869">
    <property type="entry name" value="PseudoU_synth_RluA_like"/>
    <property type="match status" value="1"/>
</dbReference>
<comment type="catalytic activity">
    <reaction evidence="3">
        <text>uridine(1911/1915/1917) in 23S rRNA = pseudouridine(1911/1915/1917) in 23S rRNA</text>
        <dbReference type="Rhea" id="RHEA:42524"/>
        <dbReference type="Rhea" id="RHEA-COMP:10097"/>
        <dbReference type="Rhea" id="RHEA-COMP:10098"/>
        <dbReference type="ChEBI" id="CHEBI:65314"/>
        <dbReference type="ChEBI" id="CHEBI:65315"/>
        <dbReference type="EC" id="5.4.99.23"/>
    </reaction>
</comment>
<evidence type="ECO:0000256" key="5">
    <source>
        <dbReference type="PROSITE-ProRule" id="PRU00182"/>
    </source>
</evidence>
<dbReference type="AlphaFoldDB" id="A0A7V7PMA6"/>
<evidence type="ECO:0000256" key="6">
    <source>
        <dbReference type="RuleBase" id="RU362028"/>
    </source>
</evidence>
<evidence type="ECO:0000256" key="4">
    <source>
        <dbReference type="PIRSR" id="PIRSR606225-1"/>
    </source>
</evidence>
<sequence>MNADLPDPEDDDDIAPGPTGAGGGEARRLAVPPDAAGTRLDRFLTEALGGAESRSRIQAVIAAGGVGVNGRTALTANRKVAGGDVVSFTAPEPAEPAPEPEAIPLRVLFEDAAVIVIDKPAGLVVHPGAGNWTGTLVNALLHHCGASLSGIGGVKRPGIVHRLDKDTSGVMVAAKNDQAHRSLSAQFAAHGRDGRMERAYLAAVWGVPARRAGTIDAPLGRSTSDRTKRQVVPPARADARHALTRYEVLARAPGGEASLVRCVLETGRTHQIRVHMAHLGHPLIGDDLYGAAFRTKARRLQGAAAEVVTAFGRQALHAALLAFEHPVTGERMRFEASPPADMRELIAALGLLG</sequence>
<accession>A0A7V7PMA6</accession>
<organism evidence="9 10">
    <name type="scientific">Plantimonas leprariae</name>
    <dbReference type="NCBI Taxonomy" id="2615207"/>
    <lineage>
        <taxon>Bacteria</taxon>
        <taxon>Pseudomonadati</taxon>
        <taxon>Pseudomonadota</taxon>
        <taxon>Alphaproteobacteria</taxon>
        <taxon>Hyphomicrobiales</taxon>
        <taxon>Aurantimonadaceae</taxon>
        <taxon>Plantimonas</taxon>
    </lineage>
</organism>
<evidence type="ECO:0000313" key="10">
    <source>
        <dbReference type="Proteomes" id="UP000432089"/>
    </source>
</evidence>
<dbReference type="GO" id="GO:0003723">
    <property type="term" value="F:RNA binding"/>
    <property type="evidence" value="ECO:0007669"/>
    <property type="project" value="UniProtKB-KW"/>
</dbReference>
<dbReference type="RefSeq" id="WP_150971534.1">
    <property type="nucleotide sequence ID" value="NZ_VZDO01000014.1"/>
</dbReference>
<dbReference type="GO" id="GO:0160140">
    <property type="term" value="F:23S rRNA pseudouridine(1911/1915/1917) synthase activity"/>
    <property type="evidence" value="ECO:0007669"/>
    <property type="project" value="UniProtKB-EC"/>
</dbReference>
<dbReference type="GO" id="GO:0000455">
    <property type="term" value="P:enzyme-directed rRNA pseudouridine synthesis"/>
    <property type="evidence" value="ECO:0007669"/>
    <property type="project" value="UniProtKB-ARBA"/>
</dbReference>
<comment type="similarity">
    <text evidence="1 6">Belongs to the pseudouridine synthase RluA family.</text>
</comment>
<dbReference type="Proteomes" id="UP000432089">
    <property type="component" value="Unassembled WGS sequence"/>
</dbReference>
<dbReference type="NCBIfam" id="TIGR00005">
    <property type="entry name" value="rluA_subfam"/>
    <property type="match status" value="1"/>
</dbReference>
<keyword evidence="2 6" id="KW-0413">Isomerase</keyword>
<dbReference type="InterPro" id="IPR020103">
    <property type="entry name" value="PsdUridine_synth_cat_dom_sf"/>
</dbReference>
<dbReference type="PROSITE" id="PS01129">
    <property type="entry name" value="PSI_RLU"/>
    <property type="match status" value="1"/>
</dbReference>
<dbReference type="InterPro" id="IPR002942">
    <property type="entry name" value="S4_RNA-bd"/>
</dbReference>
<comment type="function">
    <text evidence="6">Responsible for synthesis of pseudouridine from uracil.</text>
</comment>
<protein>
    <recommendedName>
        <fullName evidence="6">Pseudouridine synthase</fullName>
        <ecNumber evidence="6">5.4.99.-</ecNumber>
    </recommendedName>
</protein>
<dbReference type="EC" id="5.4.99.-" evidence="6"/>
<dbReference type="CDD" id="cd00165">
    <property type="entry name" value="S4"/>
    <property type="match status" value="1"/>
</dbReference>
<dbReference type="InterPro" id="IPR050188">
    <property type="entry name" value="RluA_PseudoU_synthase"/>
</dbReference>
<dbReference type="PANTHER" id="PTHR21600:SF44">
    <property type="entry name" value="RIBOSOMAL LARGE SUBUNIT PSEUDOURIDINE SYNTHASE D"/>
    <property type="match status" value="1"/>
</dbReference>
<dbReference type="PANTHER" id="PTHR21600">
    <property type="entry name" value="MITOCHONDRIAL RNA PSEUDOURIDINE SYNTHASE"/>
    <property type="match status" value="1"/>
</dbReference>
<feature type="region of interest" description="Disordered" evidence="7">
    <location>
        <begin position="1"/>
        <end position="35"/>
    </location>
</feature>